<dbReference type="EnsemblBacteria" id="ABL70669">
    <property type="protein sequence ID" value="ABL70669"/>
    <property type="gene ID" value="Pden_2582"/>
</dbReference>
<dbReference type="InterPro" id="IPR036895">
    <property type="entry name" value="Uracil-DNA_glycosylase-like_sf"/>
</dbReference>
<dbReference type="Proteomes" id="UP000000361">
    <property type="component" value="Chromosome 1"/>
</dbReference>
<accession>A1B575</accession>
<organism evidence="1 2">
    <name type="scientific">Paracoccus denitrificans (strain Pd 1222)</name>
    <dbReference type="NCBI Taxonomy" id="318586"/>
    <lineage>
        <taxon>Bacteria</taxon>
        <taxon>Pseudomonadati</taxon>
        <taxon>Pseudomonadota</taxon>
        <taxon>Alphaproteobacteria</taxon>
        <taxon>Rhodobacterales</taxon>
        <taxon>Paracoccaceae</taxon>
        <taxon>Paracoccus</taxon>
    </lineage>
</organism>
<dbReference type="EMBL" id="CP000489">
    <property type="protein sequence ID" value="ABL70669.1"/>
    <property type="molecule type" value="Genomic_DNA"/>
</dbReference>
<reference evidence="2" key="1">
    <citation type="submission" date="2006-12" db="EMBL/GenBank/DDBJ databases">
        <title>Complete sequence of chromosome 1 of Paracoccus denitrificans PD1222.</title>
        <authorList>
            <person name="Copeland A."/>
            <person name="Lucas S."/>
            <person name="Lapidus A."/>
            <person name="Barry K."/>
            <person name="Detter J.C."/>
            <person name="Glavina del Rio T."/>
            <person name="Hammon N."/>
            <person name="Israni S."/>
            <person name="Dalin E."/>
            <person name="Tice H."/>
            <person name="Pitluck S."/>
            <person name="Munk A.C."/>
            <person name="Brettin T."/>
            <person name="Bruce D."/>
            <person name="Han C."/>
            <person name="Tapia R."/>
            <person name="Gilna P."/>
            <person name="Schmutz J."/>
            <person name="Larimer F."/>
            <person name="Land M."/>
            <person name="Hauser L."/>
            <person name="Kyrpides N."/>
            <person name="Lykidis A."/>
            <person name="Spiro S."/>
            <person name="Richardson D.J."/>
            <person name="Moir J.W.B."/>
            <person name="Ferguson S.J."/>
            <person name="van Spanning R.J.M."/>
            <person name="Richardson P."/>
        </authorList>
    </citation>
    <scope>NUCLEOTIDE SEQUENCE [LARGE SCALE GENOMIC DNA]</scope>
    <source>
        <strain evidence="2">Pd 1222</strain>
    </source>
</reference>
<keyword evidence="2" id="KW-1185">Reference proteome</keyword>
<proteinExistence type="predicted"/>
<evidence type="ECO:0000313" key="1">
    <source>
        <dbReference type="EMBL" id="ABL70669.1"/>
    </source>
</evidence>
<dbReference type="AlphaFoldDB" id="A1B575"/>
<dbReference type="KEGG" id="pde:Pden_2582"/>
<evidence type="ECO:0000313" key="2">
    <source>
        <dbReference type="Proteomes" id="UP000000361"/>
    </source>
</evidence>
<evidence type="ECO:0008006" key="3">
    <source>
        <dbReference type="Google" id="ProtNLM"/>
    </source>
</evidence>
<name>A1B575_PARDP</name>
<gene>
    <name evidence="1" type="ordered locus">Pden_2582</name>
</gene>
<protein>
    <recommendedName>
        <fullName evidence="3">Uracil-DNA glycosylase-like domain-containing protein</fullName>
    </recommendedName>
</protein>
<dbReference type="SUPFAM" id="SSF52141">
    <property type="entry name" value="Uracil-DNA glycosylase-like"/>
    <property type="match status" value="1"/>
</dbReference>
<sequence>MTDLTDPLDANCFIVGKNQRNRYPVGAVDHVRHVNALFNRNGESCRALYEELCEPSPTRKNTDRLSGKLKAAGARVLETNVICFSSPMSSDLTRIQKQKGSAIFEWLLARLQPKVIIVHGEGAARALSKVATGKAIIIRMPSLAPPAYQKWHFESEKIMNETVSAATAALA</sequence>
<dbReference type="HOGENOM" id="CLU_1561421_0_0_5"/>